<evidence type="ECO:0000313" key="3">
    <source>
        <dbReference type="EMBL" id="EAY14644.1"/>
    </source>
</evidence>
<dbReference type="OrthoDB" id="440128at2759"/>
<reference evidence="3" key="2">
    <citation type="journal article" date="2007" name="Science">
        <title>Draft genome sequence of the sexually transmitted pathogen Trichomonas vaginalis.</title>
        <authorList>
            <person name="Carlton J.M."/>
            <person name="Hirt R.P."/>
            <person name="Silva J.C."/>
            <person name="Delcher A.L."/>
            <person name="Schatz M."/>
            <person name="Zhao Q."/>
            <person name="Wortman J.R."/>
            <person name="Bidwell S.L."/>
            <person name="Alsmark U.C.M."/>
            <person name="Besteiro S."/>
            <person name="Sicheritz-Ponten T."/>
            <person name="Noel C.J."/>
            <person name="Dacks J.B."/>
            <person name="Foster P.G."/>
            <person name="Simillion C."/>
            <person name="Van de Peer Y."/>
            <person name="Miranda-Saavedra D."/>
            <person name="Barton G.J."/>
            <person name="Westrop G.D."/>
            <person name="Mueller S."/>
            <person name="Dessi D."/>
            <person name="Fiori P.L."/>
            <person name="Ren Q."/>
            <person name="Paulsen I."/>
            <person name="Zhang H."/>
            <person name="Bastida-Corcuera F.D."/>
            <person name="Simoes-Barbosa A."/>
            <person name="Brown M.T."/>
            <person name="Hayes R.D."/>
            <person name="Mukherjee M."/>
            <person name="Okumura C.Y."/>
            <person name="Schneider R."/>
            <person name="Smith A.J."/>
            <person name="Vanacova S."/>
            <person name="Villalvazo M."/>
            <person name="Haas B.J."/>
            <person name="Pertea M."/>
            <person name="Feldblyum T.V."/>
            <person name="Utterback T.R."/>
            <person name="Shu C.L."/>
            <person name="Osoegawa K."/>
            <person name="de Jong P.J."/>
            <person name="Hrdy I."/>
            <person name="Horvathova L."/>
            <person name="Zubacova Z."/>
            <person name="Dolezal P."/>
            <person name="Malik S.B."/>
            <person name="Logsdon J.M. Jr."/>
            <person name="Henze K."/>
            <person name="Gupta A."/>
            <person name="Wang C.C."/>
            <person name="Dunne R.L."/>
            <person name="Upcroft J.A."/>
            <person name="Upcroft P."/>
            <person name="White O."/>
            <person name="Salzberg S.L."/>
            <person name="Tang P."/>
            <person name="Chiu C.-H."/>
            <person name="Lee Y.-S."/>
            <person name="Embley T.M."/>
            <person name="Coombs G.H."/>
            <person name="Mottram J.C."/>
            <person name="Tachezy J."/>
            <person name="Fraser-Liggett C.M."/>
            <person name="Johnson P.J."/>
        </authorList>
    </citation>
    <scope>NUCLEOTIDE SEQUENCE [LARGE SCALE GENOMIC DNA]</scope>
    <source>
        <strain evidence="3">G3</strain>
    </source>
</reference>
<evidence type="ECO:0000256" key="1">
    <source>
        <dbReference type="ARBA" id="ARBA00022737"/>
    </source>
</evidence>
<dbReference type="SMR" id="A2DY35"/>
<dbReference type="Proteomes" id="UP000001542">
    <property type="component" value="Unassembled WGS sequence"/>
</dbReference>
<dbReference type="STRING" id="5722.A2DY35"/>
<accession>A2DY35</accession>
<name>A2DY35_TRIV3</name>
<gene>
    <name evidence="3" type="ORF">TVAG_460610</name>
</gene>
<dbReference type="GO" id="GO:0000398">
    <property type="term" value="P:mRNA splicing, via spliceosome"/>
    <property type="evidence" value="ECO:0000318"/>
    <property type="project" value="GO_Central"/>
</dbReference>
<protein>
    <recommendedName>
        <fullName evidence="5">TPR Domain containing protein</fullName>
    </recommendedName>
</protein>
<dbReference type="EMBL" id="DS113267">
    <property type="protein sequence ID" value="EAY14644.1"/>
    <property type="molecule type" value="Genomic_DNA"/>
</dbReference>
<feature type="region of interest" description="Disordered" evidence="2">
    <location>
        <begin position="1"/>
        <end position="29"/>
    </location>
</feature>
<dbReference type="eggNOG" id="ENOG502QRVD">
    <property type="taxonomic scope" value="Eukaryota"/>
</dbReference>
<dbReference type="InterPro" id="IPR045075">
    <property type="entry name" value="Syf1-like"/>
</dbReference>
<dbReference type="VEuPathDB" id="TrichDB:TVAG_460610"/>
<evidence type="ECO:0000313" key="4">
    <source>
        <dbReference type="Proteomes" id="UP000001542"/>
    </source>
</evidence>
<dbReference type="PANTHER" id="PTHR11246">
    <property type="entry name" value="PRE-MRNA SPLICING FACTOR"/>
    <property type="match status" value="1"/>
</dbReference>
<keyword evidence="1" id="KW-0677">Repeat</keyword>
<dbReference type="AlphaFoldDB" id="A2DY35"/>
<dbReference type="SUPFAM" id="SSF48452">
    <property type="entry name" value="TPR-like"/>
    <property type="match status" value="2"/>
</dbReference>
<evidence type="ECO:0000256" key="2">
    <source>
        <dbReference type="SAM" id="MobiDB-lite"/>
    </source>
</evidence>
<dbReference type="InParanoid" id="A2DY35"/>
<sequence>MSALNRPPTNAKVSTWCDDASQGDNDRKIPPLSLVDIDDWDFRQKPMHRRSNSDHRPETQSYLRNTFLYGDNFKNNLEQFLPQSVLQEITQPDNTPPSLSHFEYMLNEDNVDDARIYFNELLAQEKDPKEKGKLLRAAAEIAKRLSDPNLAFELLELGTAIDPETAASWIDRAKILDEHGDYVEAENILQQGCKAVKHCEQIVRKLLKSYERTNNPYAARHFMGKALNDESFDRDFIFTEGAIFELHQGNQAAAMEILNKLRETSGWKPNVFIELILFFEKSGITSKTFSIIEEGSRLSPRNAIVCQALLRHQPTIADAIKIIRDSSPKWTLEFTDKMTGTVCEMLAWKNRIPEMRILVSESVAYCASKQRYKQLVFAAVMELTHGDQAMAPLLLNLALDVAPYKARPLVSLLIAKNFELNGDYDNAERVFSDCVAEYSPEWRVFLEYAQFYVHRNMIPKAIEVLNRALEEHVGSGRLWAFRVQLEAYNGIKSQLVMLTTAINRVPKSGEVWCEAARITMNPLCEYFSVDSAKQFLEFAYRFTPQHGDTLVEMIRAEMLEKGLYADLSNIRQKFVTSEGNYGQLFLFIRGIEERPMGEIFELAVREVRQDLNEHRRLYQRAITRTSFISASVIGEEKKLKADISKQSLSTFAFGLAKLSRLMTDPKKCETNQQVLSIVIGTSACIQ</sequence>
<proteinExistence type="predicted"/>
<reference evidence="3" key="1">
    <citation type="submission" date="2006-10" db="EMBL/GenBank/DDBJ databases">
        <authorList>
            <person name="Amadeo P."/>
            <person name="Zhao Q."/>
            <person name="Wortman J."/>
            <person name="Fraser-Liggett C."/>
            <person name="Carlton J."/>
        </authorList>
    </citation>
    <scope>NUCLEOTIDE SEQUENCE</scope>
    <source>
        <strain evidence="3">G3</strain>
    </source>
</reference>
<dbReference type="Gene3D" id="1.25.40.10">
    <property type="entry name" value="Tetratricopeptide repeat domain"/>
    <property type="match status" value="2"/>
</dbReference>
<evidence type="ECO:0008006" key="5">
    <source>
        <dbReference type="Google" id="ProtNLM"/>
    </source>
</evidence>
<dbReference type="InterPro" id="IPR011990">
    <property type="entry name" value="TPR-like_helical_dom_sf"/>
</dbReference>
<keyword evidence="4" id="KW-1185">Reference proteome</keyword>
<dbReference type="Pfam" id="PF14559">
    <property type="entry name" value="TPR_19"/>
    <property type="match status" value="1"/>
</dbReference>
<dbReference type="VEuPathDB" id="TrichDB:TVAGG3_0820240"/>
<organism evidence="3 4">
    <name type="scientific">Trichomonas vaginalis (strain ATCC PRA-98 / G3)</name>
    <dbReference type="NCBI Taxonomy" id="412133"/>
    <lineage>
        <taxon>Eukaryota</taxon>
        <taxon>Metamonada</taxon>
        <taxon>Parabasalia</taxon>
        <taxon>Trichomonadida</taxon>
        <taxon>Trichomonadidae</taxon>
        <taxon>Trichomonas</taxon>
    </lineage>
</organism>
<dbReference type="OMA" id="WYEKIHE"/>
<dbReference type="PANTHER" id="PTHR11246:SF20">
    <property type="entry name" value="TPR-CONTAINING PROTEIN DDB_G0280363"/>
    <property type="match status" value="1"/>
</dbReference>